<comment type="caution">
    <text evidence="1">The sequence shown here is derived from an EMBL/GenBank/DDBJ whole genome shotgun (WGS) entry which is preliminary data.</text>
</comment>
<accession>A0A8X6XXP7</accession>
<dbReference type="EMBL" id="BMAV01014137">
    <property type="protein sequence ID" value="GFY62230.1"/>
    <property type="molecule type" value="Genomic_DNA"/>
</dbReference>
<proteinExistence type="predicted"/>
<evidence type="ECO:0000313" key="2">
    <source>
        <dbReference type="Proteomes" id="UP000886998"/>
    </source>
</evidence>
<sequence>MCKVCPRHCILSSALLKDKNESSVSSRVRSRGLIIRTDDRSFQVHYQGCVKLSCQASDEEAHIALHLSRKNASCISKGKEKHVTDSSSS</sequence>
<dbReference type="AlphaFoldDB" id="A0A8X6XXP7"/>
<evidence type="ECO:0000313" key="1">
    <source>
        <dbReference type="EMBL" id="GFY62230.1"/>
    </source>
</evidence>
<reference evidence="1" key="1">
    <citation type="submission" date="2020-08" db="EMBL/GenBank/DDBJ databases">
        <title>Multicomponent nature underlies the extraordinary mechanical properties of spider dragline silk.</title>
        <authorList>
            <person name="Kono N."/>
            <person name="Nakamura H."/>
            <person name="Mori M."/>
            <person name="Yoshida Y."/>
            <person name="Ohtoshi R."/>
            <person name="Malay A.D."/>
            <person name="Moran D.A.P."/>
            <person name="Tomita M."/>
            <person name="Numata K."/>
            <person name="Arakawa K."/>
        </authorList>
    </citation>
    <scope>NUCLEOTIDE SEQUENCE</scope>
</reference>
<name>A0A8X6XXP7_9ARAC</name>
<protein>
    <submittedName>
        <fullName evidence="1">Uncharacterized protein</fullName>
    </submittedName>
</protein>
<dbReference type="Proteomes" id="UP000886998">
    <property type="component" value="Unassembled WGS sequence"/>
</dbReference>
<gene>
    <name evidence="1" type="ORF">TNIN_263421</name>
</gene>
<keyword evidence="2" id="KW-1185">Reference proteome</keyword>
<organism evidence="1 2">
    <name type="scientific">Trichonephila inaurata madagascariensis</name>
    <dbReference type="NCBI Taxonomy" id="2747483"/>
    <lineage>
        <taxon>Eukaryota</taxon>
        <taxon>Metazoa</taxon>
        <taxon>Ecdysozoa</taxon>
        <taxon>Arthropoda</taxon>
        <taxon>Chelicerata</taxon>
        <taxon>Arachnida</taxon>
        <taxon>Araneae</taxon>
        <taxon>Araneomorphae</taxon>
        <taxon>Entelegynae</taxon>
        <taxon>Araneoidea</taxon>
        <taxon>Nephilidae</taxon>
        <taxon>Trichonephila</taxon>
        <taxon>Trichonephila inaurata</taxon>
    </lineage>
</organism>